<keyword evidence="1" id="KW-1133">Transmembrane helix</keyword>
<feature type="transmembrane region" description="Helical" evidence="1">
    <location>
        <begin position="69"/>
        <end position="86"/>
    </location>
</feature>
<evidence type="ECO:0000313" key="2">
    <source>
        <dbReference type="EMBL" id="TCL04063.1"/>
    </source>
</evidence>
<evidence type="ECO:0000256" key="1">
    <source>
        <dbReference type="SAM" id="Phobius"/>
    </source>
</evidence>
<reference evidence="2 3" key="1">
    <citation type="submission" date="2019-02" db="EMBL/GenBank/DDBJ databases">
        <title>Investigation of anaerobic lignin degradation for improved lignocellulosic biofuels.</title>
        <authorList>
            <person name="Deangelis K."/>
        </authorList>
    </citation>
    <scope>NUCLEOTIDE SEQUENCE [LARGE SCALE GENOMIC DNA]</scope>
    <source>
        <strain evidence="2 3">159R</strain>
    </source>
</reference>
<feature type="transmembrane region" description="Helical" evidence="1">
    <location>
        <begin position="12"/>
        <end position="33"/>
    </location>
</feature>
<feature type="transmembrane region" description="Helical" evidence="1">
    <location>
        <begin position="173"/>
        <end position="189"/>
    </location>
</feature>
<proteinExistence type="predicted"/>
<dbReference type="OrthoDB" id="8537043at2"/>
<dbReference type="Proteomes" id="UP000294555">
    <property type="component" value="Unassembled WGS sequence"/>
</dbReference>
<feature type="transmembrane region" description="Helical" evidence="1">
    <location>
        <begin position="92"/>
        <end position="122"/>
    </location>
</feature>
<protein>
    <submittedName>
        <fullName evidence="2">Putative membrane protein</fullName>
    </submittedName>
</protein>
<gene>
    <name evidence="2" type="ORF">EZJ58_2165</name>
</gene>
<organism evidence="2 3">
    <name type="scientific">Sodalis ligni</name>
    <dbReference type="NCBI Taxonomy" id="2697027"/>
    <lineage>
        <taxon>Bacteria</taxon>
        <taxon>Pseudomonadati</taxon>
        <taxon>Pseudomonadota</taxon>
        <taxon>Gammaproteobacteria</taxon>
        <taxon>Enterobacterales</taxon>
        <taxon>Bruguierivoracaceae</taxon>
        <taxon>Sodalis</taxon>
    </lineage>
</organism>
<feature type="transmembrane region" description="Helical" evidence="1">
    <location>
        <begin position="143"/>
        <end position="167"/>
    </location>
</feature>
<accession>A0A4R1N9V2</accession>
<dbReference type="EMBL" id="SJOI01000001">
    <property type="protein sequence ID" value="TCL04063.1"/>
    <property type="molecule type" value="Genomic_DNA"/>
</dbReference>
<feature type="transmembrane region" description="Helical" evidence="1">
    <location>
        <begin position="39"/>
        <end position="57"/>
    </location>
</feature>
<keyword evidence="1" id="KW-0472">Membrane</keyword>
<comment type="caution">
    <text evidence="2">The sequence shown here is derived from an EMBL/GenBank/DDBJ whole genome shotgun (WGS) entry which is preliminary data.</text>
</comment>
<name>A0A4R1N9V2_9GAMM</name>
<dbReference type="AlphaFoldDB" id="A0A4R1N9V2"/>
<keyword evidence="3" id="KW-1185">Reference proteome</keyword>
<dbReference type="RefSeq" id="WP_132922873.1">
    <property type="nucleotide sequence ID" value="NZ_SJOI01000001.1"/>
</dbReference>
<evidence type="ECO:0000313" key="3">
    <source>
        <dbReference type="Proteomes" id="UP000294555"/>
    </source>
</evidence>
<keyword evidence="1" id="KW-0812">Transmembrane</keyword>
<sequence>MARATASAGKTVQTILRGLGWLMLPAWPLLVWISFTHPHIRWLLPLLALIFVLRMLTLWGQKGVMGQTAMILALAGVMLCSASLALRDLHLLLWYPVAVNAVMLVLFGGSLLTAMPLVERLARLREPDLPQRAIVYVRRVTQIWCLFFIINGGIALATCLAGSLYWWTVWNGMLSYLLMGSLMAGEWWVRRRLRAAL</sequence>